<sequence>MRNQFMFVLFAMLFSIESFSQNANSIFFTYSLSNPEPVYNRSVDGGAGYKAVASNSFGLRYFVKSNKIITLETGIDYSSFHFKLDYVGIPDIAIPDITQSIKVISVPVYAHLTFLRYLFVNGGLLFDLEIDKKVSDIDKQTGIGLGLGIGLKYKYRKVNVFLNPFFQRHGVVGLGKQDSGTRQSIINPGGRIGIGYSF</sequence>
<dbReference type="EMBL" id="CP099631">
    <property type="protein sequence ID" value="UTM21794.1"/>
    <property type="molecule type" value="Genomic_DNA"/>
</dbReference>
<keyword evidence="3" id="KW-1185">Reference proteome</keyword>
<evidence type="ECO:0000256" key="1">
    <source>
        <dbReference type="SAM" id="SignalP"/>
    </source>
</evidence>
<name>A0ABY5E8K5_9BACT</name>
<organism evidence="2 3">
    <name type="scientific">Dyadobacter chenhuakuii</name>
    <dbReference type="NCBI Taxonomy" id="2909339"/>
    <lineage>
        <taxon>Bacteria</taxon>
        <taxon>Pseudomonadati</taxon>
        <taxon>Bacteroidota</taxon>
        <taxon>Cytophagia</taxon>
        <taxon>Cytophagales</taxon>
        <taxon>Spirosomataceae</taxon>
        <taxon>Dyadobacter</taxon>
    </lineage>
</organism>
<accession>A0ABY5E8K5</accession>
<keyword evidence="2" id="KW-0614">Plasmid</keyword>
<reference evidence="2" key="1">
    <citation type="submission" date="2022-06" db="EMBL/GenBank/DDBJ databases">
        <title>Novel species in genus Dyadobacter.</title>
        <authorList>
            <person name="Ma C."/>
        </authorList>
    </citation>
    <scope>NUCLEOTIDE SEQUENCE</scope>
    <source>
        <strain evidence="2">CY22</strain>
        <plasmid evidence="2">unnamed</plasmid>
    </source>
</reference>
<evidence type="ECO:0000313" key="2">
    <source>
        <dbReference type="EMBL" id="UTM21794.1"/>
    </source>
</evidence>
<proteinExistence type="predicted"/>
<dbReference type="Proteomes" id="UP001055420">
    <property type="component" value="Plasmid unnamed"/>
</dbReference>
<protein>
    <recommendedName>
        <fullName evidence="4">Outer membrane protein with beta-barrel domain</fullName>
    </recommendedName>
</protein>
<keyword evidence="1" id="KW-0732">Signal</keyword>
<feature type="chain" id="PRO_5046997607" description="Outer membrane protein with beta-barrel domain" evidence="1">
    <location>
        <begin position="24"/>
        <end position="198"/>
    </location>
</feature>
<feature type="signal peptide" evidence="1">
    <location>
        <begin position="1"/>
        <end position="23"/>
    </location>
</feature>
<dbReference type="RefSeq" id="WP_254414236.1">
    <property type="nucleotide sequence ID" value="NZ_CP099631.1"/>
</dbReference>
<evidence type="ECO:0008006" key="4">
    <source>
        <dbReference type="Google" id="ProtNLM"/>
    </source>
</evidence>
<evidence type="ECO:0000313" key="3">
    <source>
        <dbReference type="Proteomes" id="UP001055420"/>
    </source>
</evidence>
<gene>
    <name evidence="2" type="ORF">NFI80_25305</name>
</gene>
<geneLocation type="plasmid" evidence="2 3">
    <name>unnamed</name>
</geneLocation>